<sequence>MKSQKAAIFALISLILLALFGYGYALLNRAKEQPENPIVWQEYRSDSFGFLINYPDDWEVYETELDGGGLVHAVNFFPRGSVATTSLPLDHHADSVHVSVFPYGVPTEGVFSTSRPSEVTSILGGFGLDFTLDNDEAWATYLRPSTTPATWDQVGFIFARAPISDLLVYCKRNEIRIEMEGCDPLGSSDMIRRSGKVDERMRRIQVEMIASFQVLPGVETHDPRIKVYSPSRNESIESPLIITGEARGTWYFEATFPIVLTNWDGLIIAEHYAEATDEWMTEDFVPFKATLNFVSPYKNGDPDFMRRGFLILQRSNPSGLPENDAAIEIPVRFSEQN</sequence>
<organism evidence="2 3">
    <name type="scientific">Candidatus Vogelbacteria bacterium CG10_big_fil_rev_8_21_14_0_10_45_14</name>
    <dbReference type="NCBI Taxonomy" id="1975042"/>
    <lineage>
        <taxon>Bacteria</taxon>
        <taxon>Candidatus Vogeliibacteriota</taxon>
    </lineage>
</organism>
<protein>
    <recommendedName>
        <fullName evidence="1">Bacterial spore germination immunoglobulin-like domain-containing protein</fullName>
    </recommendedName>
</protein>
<dbReference type="AlphaFoldDB" id="A0A2H0RKD5"/>
<gene>
    <name evidence="2" type="ORF">COV07_01735</name>
</gene>
<accession>A0A2H0RKD5</accession>
<reference evidence="2 3" key="1">
    <citation type="submission" date="2017-09" db="EMBL/GenBank/DDBJ databases">
        <title>Depth-based differentiation of microbial function through sediment-hosted aquifers and enrichment of novel symbionts in the deep terrestrial subsurface.</title>
        <authorList>
            <person name="Probst A.J."/>
            <person name="Ladd B."/>
            <person name="Jarett J.K."/>
            <person name="Geller-Mcgrath D.E."/>
            <person name="Sieber C.M."/>
            <person name="Emerson J.B."/>
            <person name="Anantharaman K."/>
            <person name="Thomas B.C."/>
            <person name="Malmstrom R."/>
            <person name="Stieglmeier M."/>
            <person name="Klingl A."/>
            <person name="Woyke T."/>
            <person name="Ryan C.M."/>
            <person name="Banfield J.F."/>
        </authorList>
    </citation>
    <scope>NUCLEOTIDE SEQUENCE [LARGE SCALE GENOMIC DNA]</scope>
    <source>
        <strain evidence="2">CG10_big_fil_rev_8_21_14_0_10_45_14</strain>
    </source>
</reference>
<evidence type="ECO:0000313" key="2">
    <source>
        <dbReference type="EMBL" id="PIR46920.1"/>
    </source>
</evidence>
<dbReference type="InterPro" id="IPR018911">
    <property type="entry name" value="Gmad2_Ig-like_dom"/>
</dbReference>
<name>A0A2H0RKD5_9BACT</name>
<evidence type="ECO:0000259" key="1">
    <source>
        <dbReference type="Pfam" id="PF10648"/>
    </source>
</evidence>
<feature type="domain" description="Bacterial spore germination immunoglobulin-like" evidence="1">
    <location>
        <begin position="225"/>
        <end position="296"/>
    </location>
</feature>
<dbReference type="EMBL" id="PCYL01000021">
    <property type="protein sequence ID" value="PIR46920.1"/>
    <property type="molecule type" value="Genomic_DNA"/>
</dbReference>
<comment type="caution">
    <text evidence="2">The sequence shown here is derived from an EMBL/GenBank/DDBJ whole genome shotgun (WGS) entry which is preliminary data.</text>
</comment>
<dbReference type="Pfam" id="PF10648">
    <property type="entry name" value="Gmad2"/>
    <property type="match status" value="1"/>
</dbReference>
<proteinExistence type="predicted"/>
<dbReference type="Proteomes" id="UP000230833">
    <property type="component" value="Unassembled WGS sequence"/>
</dbReference>
<evidence type="ECO:0000313" key="3">
    <source>
        <dbReference type="Proteomes" id="UP000230833"/>
    </source>
</evidence>